<gene>
    <name evidence="1" type="ORF">DLM_3870</name>
</gene>
<dbReference type="Proteomes" id="UP000198290">
    <property type="component" value="Chromosome"/>
</dbReference>
<reference evidence="1 2" key="2">
    <citation type="journal article" date="2017" name="Genome Announc.">
        <title>Draft genome sequence of Aquitalea magnusonii strain H3, a plant growth-promoting bacterium of duckweed Lemna minor.</title>
        <authorList>
            <person name="Ishizawa H."/>
            <person name="Kuroda M."/>
            <person name="Ike M."/>
        </authorList>
    </citation>
    <scope>NUCLEOTIDE SEQUENCE [LARGE SCALE GENOMIC DNA]</scope>
    <source>
        <strain evidence="1 2">H3</strain>
    </source>
</reference>
<evidence type="ECO:0000313" key="1">
    <source>
        <dbReference type="EMBL" id="BBF87449.1"/>
    </source>
</evidence>
<dbReference type="KEGG" id="amah:DLM_3870"/>
<proteinExistence type="predicted"/>
<dbReference type="AlphaFoldDB" id="A0A3G9GLP0"/>
<dbReference type="EMBL" id="AP018823">
    <property type="protein sequence ID" value="BBF87449.1"/>
    <property type="molecule type" value="Genomic_DNA"/>
</dbReference>
<protein>
    <submittedName>
        <fullName evidence="1">Uncharacterized protein</fullName>
    </submittedName>
</protein>
<sequence length="75" mass="8639">MFHVVFLDGRATCASARMLMAKLNLPRRGRRWWIMNLCVNADGHSHKLTFGNMRHTVAQRRASRLQACPACRRTS</sequence>
<reference evidence="2" key="3">
    <citation type="journal article" date="2017" name="Plant Physiol. Biochem.">
        <title>Differential oxidative and antioxidative response of duckweed Lemna minor toward plant growth promoting/inhibiting bacteria.</title>
        <authorList>
            <person name="Ishizawa H."/>
            <person name="Kuroda M."/>
            <person name="Morikawa M."/>
            <person name="Ike M."/>
        </authorList>
    </citation>
    <scope>NUCLEOTIDE SEQUENCE [LARGE SCALE GENOMIC DNA]</scope>
    <source>
        <strain evidence="2">H3</strain>
    </source>
</reference>
<evidence type="ECO:0000313" key="2">
    <source>
        <dbReference type="Proteomes" id="UP000198290"/>
    </source>
</evidence>
<reference evidence="2" key="1">
    <citation type="journal article" date="2017" name="Biotechnol. Biofuels">
        <title>Evaluation of environmental bacterial communities as a factor affecting the growth of duckweed Lemna minor.</title>
        <authorList>
            <person name="Ishizawa H."/>
            <person name="Kuroda M."/>
            <person name="Morikawa M."/>
            <person name="Ike M."/>
        </authorList>
    </citation>
    <scope>NUCLEOTIDE SEQUENCE [LARGE SCALE GENOMIC DNA]</scope>
    <source>
        <strain evidence="2">H3</strain>
    </source>
</reference>
<name>A0A3G9GLP0_9NEIS</name>
<keyword evidence="2" id="KW-1185">Reference proteome</keyword>
<organism evidence="1 2">
    <name type="scientific">Aquitalea magnusonii</name>
    <dbReference type="NCBI Taxonomy" id="332411"/>
    <lineage>
        <taxon>Bacteria</taxon>
        <taxon>Pseudomonadati</taxon>
        <taxon>Pseudomonadota</taxon>
        <taxon>Betaproteobacteria</taxon>
        <taxon>Neisseriales</taxon>
        <taxon>Chromobacteriaceae</taxon>
        <taxon>Aquitalea</taxon>
    </lineage>
</organism>
<accession>A0A3G9GLP0</accession>